<evidence type="ECO:0000313" key="4">
    <source>
        <dbReference type="EMBL" id="HEN16389.1"/>
    </source>
</evidence>
<keyword evidence="1 4" id="KW-0808">Transferase</keyword>
<name>A0A7C2NZ85_9PLAN</name>
<dbReference type="PANTHER" id="PTHR43584:SF8">
    <property type="entry name" value="N-ACETYLMURAMATE ALPHA-1-PHOSPHATE URIDYLYLTRANSFERASE"/>
    <property type="match status" value="1"/>
</dbReference>
<dbReference type="InterPro" id="IPR050065">
    <property type="entry name" value="GlmU-like"/>
</dbReference>
<reference evidence="4" key="1">
    <citation type="journal article" date="2020" name="mSystems">
        <title>Genome- and Community-Level Interaction Insights into Carbon Utilization and Element Cycling Functions of Hydrothermarchaeota in Hydrothermal Sediment.</title>
        <authorList>
            <person name="Zhou Z."/>
            <person name="Liu Y."/>
            <person name="Xu W."/>
            <person name="Pan J."/>
            <person name="Luo Z.H."/>
            <person name="Li M."/>
        </authorList>
    </citation>
    <scope>NUCLEOTIDE SEQUENCE [LARGE SCALE GENOMIC DNA]</scope>
    <source>
        <strain evidence="4">SpSt-339</strain>
    </source>
</reference>
<protein>
    <submittedName>
        <fullName evidence="4">Phosphocholine cytidylyltransferase family protein</fullName>
    </submittedName>
</protein>
<dbReference type="InterPro" id="IPR029044">
    <property type="entry name" value="Nucleotide-diphossugar_trans"/>
</dbReference>
<keyword evidence="2 4" id="KW-0548">Nucleotidyltransferase</keyword>
<proteinExistence type="predicted"/>
<dbReference type="PANTHER" id="PTHR43584">
    <property type="entry name" value="NUCLEOTIDYL TRANSFERASE"/>
    <property type="match status" value="1"/>
</dbReference>
<dbReference type="InterPro" id="IPR025877">
    <property type="entry name" value="MobA-like_NTP_Trfase"/>
</dbReference>
<dbReference type="AlphaFoldDB" id="A0A7C2NZ85"/>
<accession>A0A7C2NZ85</accession>
<organism evidence="4">
    <name type="scientific">Schlesneria paludicola</name>
    <dbReference type="NCBI Taxonomy" id="360056"/>
    <lineage>
        <taxon>Bacteria</taxon>
        <taxon>Pseudomonadati</taxon>
        <taxon>Planctomycetota</taxon>
        <taxon>Planctomycetia</taxon>
        <taxon>Planctomycetales</taxon>
        <taxon>Planctomycetaceae</taxon>
        <taxon>Schlesneria</taxon>
    </lineage>
</organism>
<evidence type="ECO:0000259" key="3">
    <source>
        <dbReference type="Pfam" id="PF12804"/>
    </source>
</evidence>
<comment type="caution">
    <text evidence="4">The sequence shown here is derived from an EMBL/GenBank/DDBJ whole genome shotgun (WGS) entry which is preliminary data.</text>
</comment>
<dbReference type="Gene3D" id="3.90.550.10">
    <property type="entry name" value="Spore Coat Polysaccharide Biosynthesis Protein SpsA, Chain A"/>
    <property type="match status" value="1"/>
</dbReference>
<evidence type="ECO:0000256" key="1">
    <source>
        <dbReference type="ARBA" id="ARBA00022679"/>
    </source>
</evidence>
<dbReference type="EMBL" id="DSOK01000360">
    <property type="protein sequence ID" value="HEN16389.1"/>
    <property type="molecule type" value="Genomic_DNA"/>
</dbReference>
<gene>
    <name evidence="4" type="ORF">ENQ76_13080</name>
</gene>
<feature type="domain" description="MobA-like NTP transferase" evidence="3">
    <location>
        <begin position="3"/>
        <end position="117"/>
    </location>
</feature>
<evidence type="ECO:0000256" key="2">
    <source>
        <dbReference type="ARBA" id="ARBA00022695"/>
    </source>
</evidence>
<sequence>MRVIVIAAGRGRRLMPTTADAPKCYAEVAGRRLLDWAVDAFCANGLDRICFIGGYQMERVQRDYPHFEFRHNAGWEHNNILASLFHAEDLMDEPFLCCYSDVLFTPDIVRRLAASPDDLALGVDTAWLTRYEHRTDHPPDDAEKVAVADGRIVRVHRQLPAAEAHGEFIGLAKFSAAGAARLRAHYHRCRTQFAGRPWREASVFEKAYLILLLQEMIESGERFAHVDTPGGYVEVDTQQDFEYARQHWITRHLRS</sequence>
<dbReference type="SUPFAM" id="SSF53448">
    <property type="entry name" value="Nucleotide-diphospho-sugar transferases"/>
    <property type="match status" value="1"/>
</dbReference>
<dbReference type="GO" id="GO:0016779">
    <property type="term" value="F:nucleotidyltransferase activity"/>
    <property type="evidence" value="ECO:0007669"/>
    <property type="project" value="UniProtKB-KW"/>
</dbReference>
<dbReference type="CDD" id="cd02523">
    <property type="entry name" value="PC_cytidylyltransferase"/>
    <property type="match status" value="1"/>
</dbReference>
<dbReference type="Pfam" id="PF12804">
    <property type="entry name" value="NTP_transf_3"/>
    <property type="match status" value="1"/>
</dbReference>